<dbReference type="AlphaFoldDB" id="A0A812KVX3"/>
<dbReference type="EMBL" id="CAJNJA010007977">
    <property type="protein sequence ID" value="CAE7231368.1"/>
    <property type="molecule type" value="Genomic_DNA"/>
</dbReference>
<organism evidence="1 2">
    <name type="scientific">Symbiodinium necroappetens</name>
    <dbReference type="NCBI Taxonomy" id="1628268"/>
    <lineage>
        <taxon>Eukaryota</taxon>
        <taxon>Sar</taxon>
        <taxon>Alveolata</taxon>
        <taxon>Dinophyceae</taxon>
        <taxon>Suessiales</taxon>
        <taxon>Symbiodiniaceae</taxon>
        <taxon>Symbiodinium</taxon>
    </lineage>
</organism>
<name>A0A812KVX3_9DINO</name>
<sequence length="535" mass="59061">MAESCDVLARRQQPLQVESPKIGQLLTEYGKFRVEELKKGKEIPPEMVRRMKLLEFRIVKQSRILKDVLDEILRACERAETVPEAELREKLQDVEEYYTDLAESNQERKDNVSCILGAEQEHFQKFRKLYDDVDWERKTSGVLSGCGAAAGLAVGLAAMCPVTLVGVALFTAISGVATAEHRSNAMRLQESLVKDMEAKNVPMQPLDGDVLRGGIFLYLETLAKNLDDSIARLEIDAGKVSGRSARVKRRVDMMLEEIQGIQVAACQNFVGLASDPTLAAAFGITETRRLQEVQNELRNAAGLECLMTRLQEMPDSLLKMDVQNAIYRYFADSARFFKKIQHSIRSGEAELSVVCDGEEPRADDMQKAFEEFLEAVEAFSSWTEANRAAVGDDLKDRFDKEARDEMKAAAGGAAVAAGTGAVATAFSGLPAIPVALASLGAFVVGGGVLAQQQGSCAGLRKAPRDVVMSSWYDAGQAEGDILVFLSSWPAEFHTLSFPLALQRTRDLRDELDRFLQLLQMKGLIFDPCSRSSRFQ</sequence>
<keyword evidence="2" id="KW-1185">Reference proteome</keyword>
<gene>
    <name evidence="1" type="ORF">SNEC2469_LOCUS3593</name>
</gene>
<dbReference type="OrthoDB" id="425262at2759"/>
<comment type="caution">
    <text evidence="1">The sequence shown here is derived from an EMBL/GenBank/DDBJ whole genome shotgun (WGS) entry which is preliminary data.</text>
</comment>
<accession>A0A812KVX3</accession>
<dbReference type="Proteomes" id="UP000601435">
    <property type="component" value="Unassembled WGS sequence"/>
</dbReference>
<protein>
    <submittedName>
        <fullName evidence="1">Uncharacterized protein</fullName>
    </submittedName>
</protein>
<evidence type="ECO:0000313" key="2">
    <source>
        <dbReference type="Proteomes" id="UP000601435"/>
    </source>
</evidence>
<proteinExistence type="predicted"/>
<reference evidence="1" key="1">
    <citation type="submission" date="2021-02" db="EMBL/GenBank/DDBJ databases">
        <authorList>
            <person name="Dougan E. K."/>
            <person name="Rhodes N."/>
            <person name="Thang M."/>
            <person name="Chan C."/>
        </authorList>
    </citation>
    <scope>NUCLEOTIDE SEQUENCE</scope>
</reference>
<evidence type="ECO:0000313" key="1">
    <source>
        <dbReference type="EMBL" id="CAE7231368.1"/>
    </source>
</evidence>